<protein>
    <submittedName>
        <fullName evidence="1">Uncharacterized protein</fullName>
    </submittedName>
</protein>
<reference evidence="1 2" key="1">
    <citation type="journal article" date="2015" name="Genome Announc.">
        <title>Expanding the biotechnology potential of lactobacilli through comparative genomics of 213 strains and associated genera.</title>
        <authorList>
            <person name="Sun Z."/>
            <person name="Harris H.M."/>
            <person name="McCann A."/>
            <person name="Guo C."/>
            <person name="Argimon S."/>
            <person name="Zhang W."/>
            <person name="Yang X."/>
            <person name="Jeffery I.B."/>
            <person name="Cooney J.C."/>
            <person name="Kagawa T.F."/>
            <person name="Liu W."/>
            <person name="Song Y."/>
            <person name="Salvetti E."/>
            <person name="Wrobel A."/>
            <person name="Rasinkangas P."/>
            <person name="Parkhill J."/>
            <person name="Rea M.C."/>
            <person name="O'Sullivan O."/>
            <person name="Ritari J."/>
            <person name="Douillard F.P."/>
            <person name="Paul Ross R."/>
            <person name="Yang R."/>
            <person name="Briner A.E."/>
            <person name="Felis G.E."/>
            <person name="de Vos W.M."/>
            <person name="Barrangou R."/>
            <person name="Klaenhammer T.R."/>
            <person name="Caufield P.W."/>
            <person name="Cui Y."/>
            <person name="Zhang H."/>
            <person name="O'Toole P.W."/>
        </authorList>
    </citation>
    <scope>NUCLEOTIDE SEQUENCE [LARGE SCALE GENOMIC DNA]</scope>
    <source>
        <strain evidence="1 2">DSM 17896</strain>
    </source>
</reference>
<evidence type="ECO:0000313" key="1">
    <source>
        <dbReference type="EMBL" id="KRN58193.1"/>
    </source>
</evidence>
<gene>
    <name evidence="1" type="ORF">IV45_GL000636</name>
</gene>
<evidence type="ECO:0000313" key="2">
    <source>
        <dbReference type="Proteomes" id="UP000050934"/>
    </source>
</evidence>
<dbReference type="OrthoDB" id="9813383at2"/>
<sequence>MELTPKDYCILIDQMGTDVTNYQQYPFVQPAEAIRQIDCHPMNQNLAEFLDQLVLRYQRQVSHCLNCCL</sequence>
<organism evidence="1 2">
    <name type="scientific">Limosilactobacillus secaliphilus</name>
    <dbReference type="NCBI Taxonomy" id="396268"/>
    <lineage>
        <taxon>Bacteria</taxon>
        <taxon>Bacillati</taxon>
        <taxon>Bacillota</taxon>
        <taxon>Bacilli</taxon>
        <taxon>Lactobacillales</taxon>
        <taxon>Lactobacillaceae</taxon>
        <taxon>Limosilactobacillus</taxon>
    </lineage>
</organism>
<accession>A0A0R2HZF4</accession>
<dbReference type="EMBL" id="JQBW01000010">
    <property type="protein sequence ID" value="KRN58193.1"/>
    <property type="molecule type" value="Genomic_DNA"/>
</dbReference>
<keyword evidence="2" id="KW-1185">Reference proteome</keyword>
<dbReference type="STRING" id="396268.IV45_GL000636"/>
<dbReference type="AlphaFoldDB" id="A0A0R2HZF4"/>
<comment type="caution">
    <text evidence="1">The sequence shown here is derived from an EMBL/GenBank/DDBJ whole genome shotgun (WGS) entry which is preliminary data.</text>
</comment>
<name>A0A0R2HZF4_9LACO</name>
<dbReference type="PATRIC" id="fig|396268.3.peg.644"/>
<proteinExistence type="predicted"/>
<dbReference type="Proteomes" id="UP000050934">
    <property type="component" value="Unassembled WGS sequence"/>
</dbReference>
<dbReference type="RefSeq" id="WP_157051214.1">
    <property type="nucleotide sequence ID" value="NZ_JQBW01000010.1"/>
</dbReference>